<evidence type="ECO:0000313" key="3">
    <source>
        <dbReference type="EMBL" id="GGQ66608.1"/>
    </source>
</evidence>
<gene>
    <name evidence="3" type="ORF">GCM10010145_40430</name>
</gene>
<keyword evidence="2" id="KW-0472">Membrane</keyword>
<feature type="compositionally biased region" description="Gly residues" evidence="1">
    <location>
        <begin position="20"/>
        <end position="29"/>
    </location>
</feature>
<sequence length="562" mass="55570">MNTERPEPEDYDATSDAAGGTRGAEGAGGSERPARGEAGFPAGSGPGTGSRTPAGSGTGPDPGSSPAAGASAVPAAGGKRPRRRPSTVVGAVAAAVLLAGGGGAYLAATADGHTDGGLRAERDPGAGGAPPPLALGGHGRDTGGGVAPGEPHPGGAAYRADGDLPGGPDSAPVYRPAGEVTSADVTRLARALGVEGTPRAEGRTWRVGTVKDGSGPVLRVNRQAPGTWSFSRYTPGTDNCGKPDVCARGSASGGAPVSEAAAKEAAAPVLEAVGQGAAELDAGQVTGAVRVVNADPEVGGLPTYGWATGIQVGADGRVVGGSGNLKAPEKDDTYPVIDSRKALDLMNEPGPVDGGGRQGIGGCAGPVPLRERDGSPCPAPTVGPEPEPLTVAGAVFGLAAHHVDGEQALVPSWLFEVRPNGTGRNFTVTHPAVDPAYLAAAEPAEPSPRVPAEPGGDATAAPPAARDVKIEGWTADGSDLTVSFWGGVCSQYSASADEETGRVTVTATEKPAPPGKVCITIARATERTVRLDAPLGDREVVGSDGRRIPEGDLVPPTPPDGE</sequence>
<dbReference type="AlphaFoldDB" id="A0A918BGA1"/>
<organism evidence="3 4">
    <name type="scientific">Streptomyces ruber</name>
    <dbReference type="NCBI Taxonomy" id="83378"/>
    <lineage>
        <taxon>Bacteria</taxon>
        <taxon>Bacillati</taxon>
        <taxon>Actinomycetota</taxon>
        <taxon>Actinomycetes</taxon>
        <taxon>Kitasatosporales</taxon>
        <taxon>Streptomycetaceae</taxon>
        <taxon>Streptomyces</taxon>
    </lineage>
</organism>
<evidence type="ECO:0000313" key="4">
    <source>
        <dbReference type="Proteomes" id="UP000620156"/>
    </source>
</evidence>
<keyword evidence="2" id="KW-0812">Transmembrane</keyword>
<reference evidence="3" key="1">
    <citation type="journal article" date="2014" name="Int. J. Syst. Evol. Microbiol.">
        <title>Complete genome sequence of Corynebacterium casei LMG S-19264T (=DSM 44701T), isolated from a smear-ripened cheese.</title>
        <authorList>
            <consortium name="US DOE Joint Genome Institute (JGI-PGF)"/>
            <person name="Walter F."/>
            <person name="Albersmeier A."/>
            <person name="Kalinowski J."/>
            <person name="Ruckert C."/>
        </authorList>
    </citation>
    <scope>NUCLEOTIDE SEQUENCE</scope>
    <source>
        <strain evidence="3">JCM 3131</strain>
    </source>
</reference>
<name>A0A918BGA1_9ACTN</name>
<comment type="caution">
    <text evidence="3">The sequence shown here is derived from an EMBL/GenBank/DDBJ whole genome shotgun (WGS) entry which is preliminary data.</text>
</comment>
<evidence type="ECO:0000256" key="2">
    <source>
        <dbReference type="SAM" id="Phobius"/>
    </source>
</evidence>
<feature type="region of interest" description="Disordered" evidence="1">
    <location>
        <begin position="115"/>
        <end position="167"/>
    </location>
</feature>
<keyword evidence="4" id="KW-1185">Reference proteome</keyword>
<keyword evidence="2" id="KW-1133">Transmembrane helix</keyword>
<feature type="compositionally biased region" description="Basic and acidic residues" evidence="1">
    <location>
        <begin position="534"/>
        <end position="550"/>
    </location>
</feature>
<feature type="compositionally biased region" description="Basic and acidic residues" evidence="1">
    <location>
        <begin position="115"/>
        <end position="124"/>
    </location>
</feature>
<dbReference type="RefSeq" id="WP_229821135.1">
    <property type="nucleotide sequence ID" value="NZ_BMQK01000009.1"/>
</dbReference>
<accession>A0A918BGA1</accession>
<feature type="region of interest" description="Disordered" evidence="1">
    <location>
        <begin position="442"/>
        <end position="464"/>
    </location>
</feature>
<evidence type="ECO:0000256" key="1">
    <source>
        <dbReference type="SAM" id="MobiDB-lite"/>
    </source>
</evidence>
<feature type="region of interest" description="Disordered" evidence="1">
    <location>
        <begin position="534"/>
        <end position="562"/>
    </location>
</feature>
<proteinExistence type="predicted"/>
<protein>
    <submittedName>
        <fullName evidence="3">Membrane protein</fullName>
    </submittedName>
</protein>
<feature type="compositionally biased region" description="Low complexity" evidence="1">
    <location>
        <begin position="452"/>
        <end position="464"/>
    </location>
</feature>
<feature type="compositionally biased region" description="Low complexity" evidence="1">
    <location>
        <begin position="53"/>
        <end position="78"/>
    </location>
</feature>
<dbReference type="EMBL" id="BMQK01000009">
    <property type="protein sequence ID" value="GGQ66608.1"/>
    <property type="molecule type" value="Genomic_DNA"/>
</dbReference>
<feature type="transmembrane region" description="Helical" evidence="2">
    <location>
        <begin position="88"/>
        <end position="108"/>
    </location>
</feature>
<feature type="region of interest" description="Disordered" evidence="1">
    <location>
        <begin position="1"/>
        <end position="87"/>
    </location>
</feature>
<reference evidence="3" key="2">
    <citation type="submission" date="2020-09" db="EMBL/GenBank/DDBJ databases">
        <authorList>
            <person name="Sun Q."/>
            <person name="Ohkuma M."/>
        </authorList>
    </citation>
    <scope>NUCLEOTIDE SEQUENCE</scope>
    <source>
        <strain evidence="3">JCM 3131</strain>
    </source>
</reference>
<dbReference type="Proteomes" id="UP000620156">
    <property type="component" value="Unassembled WGS sequence"/>
</dbReference>